<evidence type="ECO:0000313" key="3">
    <source>
        <dbReference type="EMBL" id="PIO32467.1"/>
    </source>
</evidence>
<feature type="compositionally biased region" description="Pro residues" evidence="1">
    <location>
        <begin position="241"/>
        <end position="255"/>
    </location>
</feature>
<dbReference type="EMBL" id="KV931293">
    <property type="protein sequence ID" value="PIO32467.1"/>
    <property type="molecule type" value="Genomic_DNA"/>
</dbReference>
<reference evidence="4" key="1">
    <citation type="journal article" date="2017" name="Nat. Commun.">
        <title>The North American bullfrog draft genome provides insight into hormonal regulation of long noncoding RNA.</title>
        <authorList>
            <person name="Hammond S.A."/>
            <person name="Warren R.L."/>
            <person name="Vandervalk B.P."/>
            <person name="Kucuk E."/>
            <person name="Khan H."/>
            <person name="Gibb E.A."/>
            <person name="Pandoh P."/>
            <person name="Kirk H."/>
            <person name="Zhao Y."/>
            <person name="Jones M."/>
            <person name="Mungall A.J."/>
            <person name="Coope R."/>
            <person name="Pleasance S."/>
            <person name="Moore R.A."/>
            <person name="Holt R.A."/>
            <person name="Round J.M."/>
            <person name="Ohora S."/>
            <person name="Walle B.V."/>
            <person name="Veldhoen N."/>
            <person name="Helbing C.C."/>
            <person name="Birol I."/>
        </authorList>
    </citation>
    <scope>NUCLEOTIDE SEQUENCE [LARGE SCALE GENOMIC DNA]</scope>
</reference>
<dbReference type="PANTHER" id="PTHR21505:SF8">
    <property type="entry name" value="DPT-YFP REPRESSOR BY OVEREXPRESSION, ISOFORM D-RELATED"/>
    <property type="match status" value="1"/>
</dbReference>
<organism evidence="3 4">
    <name type="scientific">Aquarana catesbeiana</name>
    <name type="common">American bullfrog</name>
    <name type="synonym">Rana catesbeiana</name>
    <dbReference type="NCBI Taxonomy" id="8400"/>
    <lineage>
        <taxon>Eukaryota</taxon>
        <taxon>Metazoa</taxon>
        <taxon>Chordata</taxon>
        <taxon>Craniata</taxon>
        <taxon>Vertebrata</taxon>
        <taxon>Euteleostomi</taxon>
        <taxon>Amphibia</taxon>
        <taxon>Batrachia</taxon>
        <taxon>Anura</taxon>
        <taxon>Neobatrachia</taxon>
        <taxon>Ranoidea</taxon>
        <taxon>Ranidae</taxon>
        <taxon>Aquarana</taxon>
    </lineage>
</organism>
<feature type="region of interest" description="Disordered" evidence="1">
    <location>
        <begin position="237"/>
        <end position="267"/>
    </location>
</feature>
<evidence type="ECO:0000313" key="4">
    <source>
        <dbReference type="Proteomes" id="UP000228934"/>
    </source>
</evidence>
<evidence type="ECO:0000256" key="1">
    <source>
        <dbReference type="SAM" id="MobiDB-lite"/>
    </source>
</evidence>
<feature type="domain" description="MADF" evidence="2">
    <location>
        <begin position="13"/>
        <end position="82"/>
    </location>
</feature>
<keyword evidence="4" id="KW-1185">Reference proteome</keyword>
<name>A0A2G9RX71_AQUCT</name>
<dbReference type="InterPro" id="IPR006578">
    <property type="entry name" value="MADF-dom"/>
</dbReference>
<gene>
    <name evidence="3" type="ORF">AB205_0087410</name>
</gene>
<sequence>MNHFKDPEFMASFIDRYREIRNLWEVKNTLYYNKQAKRTTLEKLLEFVKTQVPDATMQFLESKIGILRNMYKKEHNHQEHQQRKFMYPGCGTSTNCVFWMTRLKPGNHFLPFPAAFPPPFPQPLQRLMRNNLGLPSWKKWMRPAGARSLTQSQVPHLCLQIKRPRKGTRTEEAALGLIREASDVLRSQPNAEEAYGCYLATRLLKLEEGRRFLCEAIIFEAFQKGLRGQLTENSHIYHLTRPPPATSPPPEPQPPRKAAVKAAGKCT</sequence>
<dbReference type="Proteomes" id="UP000228934">
    <property type="component" value="Unassembled WGS sequence"/>
</dbReference>
<accession>A0A2G9RX71</accession>
<evidence type="ECO:0000259" key="2">
    <source>
        <dbReference type="Pfam" id="PF10545"/>
    </source>
</evidence>
<proteinExistence type="predicted"/>
<dbReference type="AlphaFoldDB" id="A0A2G9RX71"/>
<dbReference type="PANTHER" id="PTHR21505">
    <property type="entry name" value="MADF DOMAIN-CONTAINING PROTEIN-RELATED"/>
    <property type="match status" value="1"/>
</dbReference>
<protein>
    <recommendedName>
        <fullName evidence="2">MADF domain-containing protein</fullName>
    </recommendedName>
</protein>
<dbReference type="Pfam" id="PF10545">
    <property type="entry name" value="MADF_DNA_bdg"/>
    <property type="match status" value="1"/>
</dbReference>